<keyword evidence="1" id="KW-0460">Magnesium</keyword>
<feature type="binding site" evidence="1">
    <location>
        <position position="270"/>
    </location>
    <ligand>
        <name>Mg(2+)</name>
        <dbReference type="ChEBI" id="CHEBI:18420"/>
        <label>1</label>
    </ligand>
</feature>
<dbReference type="AlphaFoldDB" id="A0A931DZV2"/>
<keyword evidence="1" id="KW-0479">Metal-binding</keyword>
<feature type="binding site" evidence="1">
    <location>
        <position position="271"/>
    </location>
    <ligand>
        <name>Mg(2+)</name>
        <dbReference type="ChEBI" id="CHEBI:18420"/>
        <label>1</label>
    </ligand>
</feature>
<dbReference type="RefSeq" id="WP_196823855.1">
    <property type="nucleotide sequence ID" value="NZ_CP046980.1"/>
</dbReference>
<accession>A0A931DZV2</accession>
<evidence type="ECO:0000313" key="2">
    <source>
        <dbReference type="EMBL" id="MBG6121252.1"/>
    </source>
</evidence>
<dbReference type="InterPro" id="IPR005502">
    <property type="entry name" value="Ribosyl_crysJ1"/>
</dbReference>
<dbReference type="Pfam" id="PF03747">
    <property type="entry name" value="ADP_ribosyl_GH"/>
    <property type="match status" value="1"/>
</dbReference>
<dbReference type="SUPFAM" id="SSF101478">
    <property type="entry name" value="ADP-ribosylglycohydrolase"/>
    <property type="match status" value="1"/>
</dbReference>
<feature type="binding site" evidence="1">
    <location>
        <position position="88"/>
    </location>
    <ligand>
        <name>Mg(2+)</name>
        <dbReference type="ChEBI" id="CHEBI:18420"/>
        <label>1</label>
    </ligand>
</feature>
<dbReference type="GO" id="GO:0046872">
    <property type="term" value="F:metal ion binding"/>
    <property type="evidence" value="ECO:0007669"/>
    <property type="project" value="UniProtKB-KW"/>
</dbReference>
<feature type="binding site" evidence="1">
    <location>
        <position position="87"/>
    </location>
    <ligand>
        <name>Mg(2+)</name>
        <dbReference type="ChEBI" id="CHEBI:18420"/>
        <label>1</label>
    </ligand>
</feature>
<dbReference type="Proteomes" id="UP000658613">
    <property type="component" value="Unassembled WGS sequence"/>
</dbReference>
<proteinExistence type="predicted"/>
<evidence type="ECO:0000256" key="1">
    <source>
        <dbReference type="PIRSR" id="PIRSR605502-1"/>
    </source>
</evidence>
<evidence type="ECO:0000313" key="3">
    <source>
        <dbReference type="Proteomes" id="UP000658613"/>
    </source>
</evidence>
<dbReference type="Gene3D" id="1.10.4080.10">
    <property type="entry name" value="ADP-ribosylation/Crystallin J1"/>
    <property type="match status" value="1"/>
</dbReference>
<comment type="cofactor">
    <cofactor evidence="1">
        <name>Mg(2+)</name>
        <dbReference type="ChEBI" id="CHEBI:18420"/>
    </cofactor>
    <text evidence="1">Binds 2 magnesium ions per subunit.</text>
</comment>
<gene>
    <name evidence="2" type="ORF">IW254_000221</name>
</gene>
<keyword evidence="3" id="KW-1185">Reference proteome</keyword>
<sequence length="329" mass="35007">MSLAYPAVFGRGGTVSCAAAPYKEKVIPVVNDVRARARGAMYGQIIGDNLGALVEFCYPDEIARMYPDGVRELTGGGPFGVAPGQATDDSELAFALARSLARNRGFDADDVRESYRRWAASHPFDIGNTCAMALRYPYEPNAEAQSNGALMRVSPLAIAYFADPDRAAEHARTDALMTHPNDYTVAVNGAYVGALARVIGGADPVAALKESAGDLREQVEDFIASRPTDVASSKIGWVRYAFNLTCYHAAHGASFEESLVEIVGMGGDTDTNAAIAGAFLGAIHGEDGIPARWRDVIDAYRTSDAHRPAEFSTEGALSLIDELLPISAP</sequence>
<comment type="caution">
    <text evidence="2">The sequence shown here is derived from an EMBL/GenBank/DDBJ whole genome shotgun (WGS) entry which is preliminary data.</text>
</comment>
<dbReference type="PANTHER" id="PTHR16222:SF35">
    <property type="entry name" value="ADP-RIBOSYLGLYCOHYDROLASE"/>
    <property type="match status" value="1"/>
</dbReference>
<reference evidence="2" key="1">
    <citation type="submission" date="2020-11" db="EMBL/GenBank/DDBJ databases">
        <title>Sequencing the genomes of 1000 actinobacteria strains.</title>
        <authorList>
            <person name="Klenk H.-P."/>
        </authorList>
    </citation>
    <scope>NUCLEOTIDE SEQUENCE</scope>
    <source>
        <strain evidence="2">DSM 45632</strain>
    </source>
</reference>
<dbReference type="EMBL" id="JADOUE010000001">
    <property type="protein sequence ID" value="MBG6121252.1"/>
    <property type="molecule type" value="Genomic_DNA"/>
</dbReference>
<name>A0A931DZV2_9CORY</name>
<organism evidence="2 3">
    <name type="scientific">Corynebacterium aquatimens</name>
    <dbReference type="NCBI Taxonomy" id="1190508"/>
    <lineage>
        <taxon>Bacteria</taxon>
        <taxon>Bacillati</taxon>
        <taxon>Actinomycetota</taxon>
        <taxon>Actinomycetes</taxon>
        <taxon>Mycobacteriales</taxon>
        <taxon>Corynebacteriaceae</taxon>
        <taxon>Corynebacterium</taxon>
    </lineage>
</organism>
<feature type="binding site" evidence="1">
    <location>
        <position position="268"/>
    </location>
    <ligand>
        <name>Mg(2+)</name>
        <dbReference type="ChEBI" id="CHEBI:18420"/>
        <label>1</label>
    </ligand>
</feature>
<feature type="binding site" evidence="1">
    <location>
        <position position="89"/>
    </location>
    <ligand>
        <name>Mg(2+)</name>
        <dbReference type="ChEBI" id="CHEBI:18420"/>
        <label>1</label>
    </ligand>
</feature>
<dbReference type="PANTHER" id="PTHR16222">
    <property type="entry name" value="ADP-RIBOSYLGLYCOHYDROLASE"/>
    <property type="match status" value="1"/>
</dbReference>
<protein>
    <submittedName>
        <fullName evidence="2">ADP-ribosylglycohydrolase</fullName>
    </submittedName>
</protein>
<dbReference type="InterPro" id="IPR050792">
    <property type="entry name" value="ADP-ribosylglycohydrolase"/>
</dbReference>
<dbReference type="InterPro" id="IPR036705">
    <property type="entry name" value="Ribosyl_crysJ1_sf"/>
</dbReference>